<keyword evidence="1" id="KW-0175">Coiled coil</keyword>
<sequence length="337" mass="39535">MKFKFLMLSGLGAALLVGCSDTETKDGKELKNTQSELSQETVTNQKVVELNNIRNGLLEFVWDYNGYGSYNFEDTTVVVNAKLPTEEDRRQELKRTYQHLSNLRAIDDEKLQNYQASLKDAAIQLNEKKLELIELKPKVFKDGGYGLMLKAEPLEKDLTRYKELLNELIKIIDAEKENILRLEIAIVNTFDISEEDVKDFIEYKKMIPKHLKDKYSLHSEDIWNITHKPMLPPEKYTDLLAYTSDVKAILEDKLENKYAKRDYEFISQLKTIEEYKNILSEYKNNLNEETFKDYYQASLSIHNYLVAKDSFLLTDLDLTTYYEFTNYEGQFYSLKLF</sequence>
<organism evidence="2 3">
    <name type="scientific">Lysinibacillus zambalensis</name>
    <dbReference type="NCBI Taxonomy" id="3160866"/>
    <lineage>
        <taxon>Bacteria</taxon>
        <taxon>Bacillati</taxon>
        <taxon>Bacillota</taxon>
        <taxon>Bacilli</taxon>
        <taxon>Bacillales</taxon>
        <taxon>Bacillaceae</taxon>
        <taxon>Lysinibacillus</taxon>
    </lineage>
</organism>
<protein>
    <recommendedName>
        <fullName evidence="4">Lipoprotein</fullName>
    </recommendedName>
</protein>
<dbReference type="PROSITE" id="PS51257">
    <property type="entry name" value="PROKAR_LIPOPROTEIN"/>
    <property type="match status" value="1"/>
</dbReference>
<name>A0ABV1MWI5_9BACI</name>
<evidence type="ECO:0000313" key="3">
    <source>
        <dbReference type="Proteomes" id="UP001478862"/>
    </source>
</evidence>
<feature type="coiled-coil region" evidence="1">
    <location>
        <begin position="158"/>
        <end position="185"/>
    </location>
</feature>
<evidence type="ECO:0008006" key="4">
    <source>
        <dbReference type="Google" id="ProtNLM"/>
    </source>
</evidence>
<gene>
    <name evidence="2" type="ORF">ABNX05_19785</name>
</gene>
<proteinExistence type="predicted"/>
<evidence type="ECO:0000256" key="1">
    <source>
        <dbReference type="SAM" id="Coils"/>
    </source>
</evidence>
<accession>A0ABV1MWI5</accession>
<dbReference type="Proteomes" id="UP001478862">
    <property type="component" value="Unassembled WGS sequence"/>
</dbReference>
<comment type="caution">
    <text evidence="2">The sequence shown here is derived from an EMBL/GenBank/DDBJ whole genome shotgun (WGS) entry which is preliminary data.</text>
</comment>
<evidence type="ECO:0000313" key="2">
    <source>
        <dbReference type="EMBL" id="MEQ6356875.1"/>
    </source>
</evidence>
<keyword evidence="3" id="KW-1185">Reference proteome</keyword>
<dbReference type="EMBL" id="JBEGDG010000018">
    <property type="protein sequence ID" value="MEQ6356875.1"/>
    <property type="molecule type" value="Genomic_DNA"/>
</dbReference>
<reference evidence="2 3" key="1">
    <citation type="submission" date="2024-06" db="EMBL/GenBank/DDBJ databases">
        <title>Lysinibacillus zambalefons sp. nov., a Novel Firmicute Isolated from the Poon Bato Zambales Hyperalkaline Spring.</title>
        <authorList>
            <person name="Aja J.A."/>
            <person name="Lazaro J.E.H."/>
            <person name="Llorin L.D."/>
            <person name="Lim K.R."/>
            <person name="Teodosio J."/>
            <person name="Dalisay D.S."/>
        </authorList>
    </citation>
    <scope>NUCLEOTIDE SEQUENCE [LARGE SCALE GENOMIC DNA]</scope>
    <source>
        <strain evidence="2 3">M3</strain>
    </source>
</reference>
<dbReference type="RefSeq" id="WP_349661275.1">
    <property type="nucleotide sequence ID" value="NZ_JBEGDG010000018.1"/>
</dbReference>